<keyword evidence="2" id="KW-1185">Reference proteome</keyword>
<evidence type="ECO:0000313" key="1">
    <source>
        <dbReference type="EMBL" id="MBM2616435.1"/>
    </source>
</evidence>
<evidence type="ECO:0000313" key="2">
    <source>
        <dbReference type="Proteomes" id="UP000632138"/>
    </source>
</evidence>
<name>A0ABS2A9C5_9ACTN</name>
<sequence>MPRADFPVRILHATADAEELQELAYNLREALLDSDVDDVRPATTDSPAGAKSGQALAVGTLIVTLAPTVAEHVMAVISSWLSRQSSEIELEIDGKRFQGRVTRSERAELVAAWLRHVDREP</sequence>
<gene>
    <name evidence="1" type="ORF">JIG36_12790</name>
</gene>
<organism evidence="1 2">
    <name type="scientific">Paractinoplanes ovalisporus</name>
    <dbReference type="NCBI Taxonomy" id="2810368"/>
    <lineage>
        <taxon>Bacteria</taxon>
        <taxon>Bacillati</taxon>
        <taxon>Actinomycetota</taxon>
        <taxon>Actinomycetes</taxon>
        <taxon>Micromonosporales</taxon>
        <taxon>Micromonosporaceae</taxon>
        <taxon>Paractinoplanes</taxon>
    </lineage>
</organism>
<reference evidence="1 2" key="1">
    <citation type="submission" date="2021-01" db="EMBL/GenBank/DDBJ databases">
        <title>Actinoplanes sp. nov. LDG1-06 isolated from lichen.</title>
        <authorList>
            <person name="Saeng-In P."/>
            <person name="Phongsopitanun W."/>
            <person name="Kanchanasin P."/>
            <person name="Yuki M."/>
            <person name="Kudo T."/>
            <person name="Ohkuma M."/>
            <person name="Tanasupawat S."/>
        </authorList>
    </citation>
    <scope>NUCLEOTIDE SEQUENCE [LARGE SCALE GENOMIC DNA]</scope>
    <source>
        <strain evidence="1 2">LDG1-06</strain>
    </source>
</reference>
<proteinExistence type="predicted"/>
<accession>A0ABS2A9C5</accession>
<dbReference type="Proteomes" id="UP000632138">
    <property type="component" value="Unassembled WGS sequence"/>
</dbReference>
<dbReference type="RefSeq" id="WP_203376327.1">
    <property type="nucleotide sequence ID" value="NZ_JAENHP010000003.1"/>
</dbReference>
<protein>
    <submittedName>
        <fullName evidence="1">Uncharacterized protein</fullName>
    </submittedName>
</protein>
<comment type="caution">
    <text evidence="1">The sequence shown here is derived from an EMBL/GenBank/DDBJ whole genome shotgun (WGS) entry which is preliminary data.</text>
</comment>
<dbReference type="EMBL" id="JAENHP010000003">
    <property type="protein sequence ID" value="MBM2616435.1"/>
    <property type="molecule type" value="Genomic_DNA"/>
</dbReference>